<reference evidence="3" key="1">
    <citation type="submission" date="2020-04" db="EMBL/GenBank/DDBJ databases">
        <authorList>
            <person name="Neveu A P."/>
        </authorList>
    </citation>
    <scope>NUCLEOTIDE SEQUENCE</scope>
    <source>
        <tissue evidence="3">Whole embryo</tissue>
    </source>
</reference>
<dbReference type="GO" id="GO:0008013">
    <property type="term" value="F:beta-catenin binding"/>
    <property type="evidence" value="ECO:0007669"/>
    <property type="project" value="InterPro"/>
</dbReference>
<evidence type="ECO:0000313" key="3">
    <source>
        <dbReference type="EMBL" id="CAB3263580.1"/>
    </source>
</evidence>
<name>A0A6F9DKL7_9ASCI</name>
<comment type="similarity">
    <text evidence="1">Belongs to the CTNNBIP1 family.</text>
</comment>
<organism evidence="3">
    <name type="scientific">Phallusia mammillata</name>
    <dbReference type="NCBI Taxonomy" id="59560"/>
    <lineage>
        <taxon>Eukaryota</taxon>
        <taxon>Metazoa</taxon>
        <taxon>Chordata</taxon>
        <taxon>Tunicata</taxon>
        <taxon>Ascidiacea</taxon>
        <taxon>Phlebobranchia</taxon>
        <taxon>Ascidiidae</taxon>
        <taxon>Phallusia</taxon>
    </lineage>
</organism>
<proteinExistence type="evidence at transcript level"/>
<dbReference type="InterPro" id="IPR009428">
    <property type="entry name" value="ICAT_dom"/>
</dbReference>
<dbReference type="InterPro" id="IPR040065">
    <property type="entry name" value="LZIC"/>
</dbReference>
<dbReference type="Pfam" id="PF06384">
    <property type="entry name" value="ICAT"/>
    <property type="match status" value="1"/>
</dbReference>
<dbReference type="SUPFAM" id="SSF81730">
    <property type="entry name" value="beta-catenin-interacting protein ICAT"/>
    <property type="match status" value="1"/>
</dbReference>
<evidence type="ECO:0000256" key="1">
    <source>
        <dbReference type="ARBA" id="ARBA00006505"/>
    </source>
</evidence>
<evidence type="ECO:0000259" key="2">
    <source>
        <dbReference type="Pfam" id="PF06384"/>
    </source>
</evidence>
<dbReference type="PANTHER" id="PTHR16505">
    <property type="entry name" value="PROTEIN LZIC"/>
    <property type="match status" value="1"/>
</dbReference>
<sequence length="129" mass="14252">MVKGDVTLVDNINAMQLAIQAAISDAFKTPEVIKLFAKKEPGQLRTRLSGIERDYKVGKLPQDLYVQQKLEILVAVKKLGEELSYEEQSFVAQNSKTSMRNFQEVGLGTPDEKAVLATAGSEIKSTHKT</sequence>
<dbReference type="EMBL" id="LR787718">
    <property type="protein sequence ID" value="CAB3263580.1"/>
    <property type="molecule type" value="mRNA"/>
</dbReference>
<gene>
    <name evidence="3" type="primary">Lzic</name>
</gene>
<protein>
    <submittedName>
        <fullName evidence="3">Protein LZIC-like</fullName>
    </submittedName>
</protein>
<feature type="domain" description="Beta-catenin-interacting ICAT" evidence="2">
    <location>
        <begin position="51"/>
        <end position="125"/>
    </location>
</feature>
<dbReference type="InterPro" id="IPR036911">
    <property type="entry name" value="ICAT_sf"/>
</dbReference>
<dbReference type="Gene3D" id="1.10.10.490">
    <property type="entry name" value="Beta-catenin-interacting ICAT"/>
    <property type="match status" value="1"/>
</dbReference>
<dbReference type="PANTHER" id="PTHR16505:SF8">
    <property type="entry name" value="PROTEIN LZIC"/>
    <property type="match status" value="1"/>
</dbReference>
<accession>A0A6F9DKL7</accession>
<dbReference type="AlphaFoldDB" id="A0A6F9DKL7"/>